<keyword evidence="3" id="KW-0597">Phosphoprotein</keyword>
<organism evidence="10 11">
    <name type="scientific">Bifidobacterium criceti</name>
    <dbReference type="NCBI Taxonomy" id="1960969"/>
    <lineage>
        <taxon>Bacteria</taxon>
        <taxon>Bacillati</taxon>
        <taxon>Actinomycetota</taxon>
        <taxon>Actinomycetes</taxon>
        <taxon>Bifidobacteriales</taxon>
        <taxon>Bifidobacteriaceae</taxon>
        <taxon>Bifidobacterium</taxon>
    </lineage>
</organism>
<evidence type="ECO:0000313" key="11">
    <source>
        <dbReference type="Proteomes" id="UP000218399"/>
    </source>
</evidence>
<dbReference type="PRINTS" id="PR00344">
    <property type="entry name" value="BCTRLSENSOR"/>
</dbReference>
<dbReference type="InterPro" id="IPR005467">
    <property type="entry name" value="His_kinase_dom"/>
</dbReference>
<reference evidence="10 11" key="1">
    <citation type="journal article" date="2017" name="ISME J.">
        <title>Unveiling bifidobacterial biogeography across the mammalian branch of the tree of life.</title>
        <authorList>
            <person name="Milani C."/>
            <person name="Mangifesta M."/>
            <person name="Mancabelli L."/>
            <person name="Lugli G.A."/>
            <person name="James K."/>
            <person name="Duranti S."/>
            <person name="Turroni F."/>
            <person name="Ferrario C."/>
            <person name="Ossiprandi M.C."/>
            <person name="van Sinderen D."/>
            <person name="Ventura M."/>
        </authorList>
    </citation>
    <scope>NUCLEOTIDE SEQUENCE [LARGE SCALE GENOMIC DNA]</scope>
    <source>
        <strain evidence="11">Ham19E</strain>
    </source>
</reference>
<dbReference type="SMART" id="SM00387">
    <property type="entry name" value="HATPase_c"/>
    <property type="match status" value="1"/>
</dbReference>
<dbReference type="Gene3D" id="3.30.565.10">
    <property type="entry name" value="Histidine kinase-like ATPase, C-terminal domain"/>
    <property type="match status" value="1"/>
</dbReference>
<accession>A0A2A2EH40</accession>
<keyword evidence="8" id="KW-0812">Transmembrane</keyword>
<gene>
    <name evidence="10" type="ORF">B1526_0568</name>
</gene>
<keyword evidence="4" id="KW-0808">Transferase</keyword>
<evidence type="ECO:0000256" key="8">
    <source>
        <dbReference type="SAM" id="Phobius"/>
    </source>
</evidence>
<proteinExistence type="predicted"/>
<dbReference type="PANTHER" id="PTHR45453:SF1">
    <property type="entry name" value="PHOSPHATE REGULON SENSOR PROTEIN PHOR"/>
    <property type="match status" value="1"/>
</dbReference>
<dbReference type="AlphaFoldDB" id="A0A2A2EH40"/>
<feature type="transmembrane region" description="Helical" evidence="8">
    <location>
        <begin position="28"/>
        <end position="50"/>
    </location>
</feature>
<evidence type="ECO:0000256" key="7">
    <source>
        <dbReference type="ARBA" id="ARBA00039401"/>
    </source>
</evidence>
<dbReference type="PANTHER" id="PTHR45453">
    <property type="entry name" value="PHOSPHATE REGULON SENSOR PROTEIN PHOR"/>
    <property type="match status" value="1"/>
</dbReference>
<dbReference type="EMBL" id="MVOH01000006">
    <property type="protein sequence ID" value="PAU68383.1"/>
    <property type="molecule type" value="Genomic_DNA"/>
</dbReference>
<protein>
    <recommendedName>
        <fullName evidence="7">Sensor-like histidine kinase SenX3</fullName>
        <ecNumber evidence="2">2.7.13.3</ecNumber>
    </recommendedName>
</protein>
<dbReference type="GO" id="GO:0005886">
    <property type="term" value="C:plasma membrane"/>
    <property type="evidence" value="ECO:0007669"/>
    <property type="project" value="TreeGrafter"/>
</dbReference>
<keyword evidence="6" id="KW-0902">Two-component regulatory system</keyword>
<evidence type="ECO:0000259" key="9">
    <source>
        <dbReference type="PROSITE" id="PS50109"/>
    </source>
</evidence>
<keyword evidence="5 10" id="KW-0418">Kinase</keyword>
<dbReference type="Pfam" id="PF02518">
    <property type="entry name" value="HATPase_c"/>
    <property type="match status" value="1"/>
</dbReference>
<dbReference type="InterPro" id="IPR003594">
    <property type="entry name" value="HATPase_dom"/>
</dbReference>
<keyword evidence="8" id="KW-1133">Transmembrane helix</keyword>
<evidence type="ECO:0000256" key="4">
    <source>
        <dbReference type="ARBA" id="ARBA00022679"/>
    </source>
</evidence>
<dbReference type="CDD" id="cd00075">
    <property type="entry name" value="HATPase"/>
    <property type="match status" value="1"/>
</dbReference>
<keyword evidence="8" id="KW-0472">Membrane</keyword>
<dbReference type="GO" id="GO:0000155">
    <property type="term" value="F:phosphorelay sensor kinase activity"/>
    <property type="evidence" value="ECO:0007669"/>
    <property type="project" value="TreeGrafter"/>
</dbReference>
<evidence type="ECO:0000256" key="5">
    <source>
        <dbReference type="ARBA" id="ARBA00022777"/>
    </source>
</evidence>
<evidence type="ECO:0000256" key="6">
    <source>
        <dbReference type="ARBA" id="ARBA00023012"/>
    </source>
</evidence>
<evidence type="ECO:0000256" key="2">
    <source>
        <dbReference type="ARBA" id="ARBA00012438"/>
    </source>
</evidence>
<evidence type="ECO:0000313" key="10">
    <source>
        <dbReference type="EMBL" id="PAU68383.1"/>
    </source>
</evidence>
<dbReference type="PROSITE" id="PS50109">
    <property type="entry name" value="HIS_KIN"/>
    <property type="match status" value="1"/>
</dbReference>
<dbReference type="EC" id="2.7.13.3" evidence="2"/>
<dbReference type="InterPro" id="IPR004358">
    <property type="entry name" value="Sig_transdc_His_kin-like_C"/>
</dbReference>
<dbReference type="GO" id="GO:0016036">
    <property type="term" value="P:cellular response to phosphate starvation"/>
    <property type="evidence" value="ECO:0007669"/>
    <property type="project" value="TreeGrafter"/>
</dbReference>
<evidence type="ECO:0000256" key="1">
    <source>
        <dbReference type="ARBA" id="ARBA00000085"/>
    </source>
</evidence>
<sequence>MPTAYARRCGTCGAAMCHNGGMHIDTSAIIAAAFALFALAALIGIGILLVDALAPLFAPGTDGVPLSERFDEFVSRLRRRHDDDDDDDDADDDLQDSTAALLTMIPAAAVVVDDTGEVVRANPDAYRLGVVDDDAIVSVPIAEAVRDVRAHGGKRTLELMTRTPRRFAEIDDDAHASTDARTVSRPNWLNVTVGRISDGLVVILLDDVSEAVRFAQVRDDFITNVSQRLVQPSDKLKHLAATLEQGGLDEAQIAKDARQVRRTIAYIDHMVGDLLLLIKAQEQVTPTADNALHVLAEAQAAADIARPIADERGQRIDVRGDDTLTVHGESAQIRAALGKLLENALAYSPDGATVSVDVRASRDGDDAVIRVIDRGSGIAEDEQQRIFERFYRGHNQNEHSRDGAGLGLAIVKHVALTHHGSVQVWSRPGQGSTFSLVLPIAHDAAQRIVP</sequence>
<comment type="caution">
    <text evidence="10">The sequence shown here is derived from an EMBL/GenBank/DDBJ whole genome shotgun (WGS) entry which is preliminary data.</text>
</comment>
<dbReference type="GO" id="GO:0004721">
    <property type="term" value="F:phosphoprotein phosphatase activity"/>
    <property type="evidence" value="ECO:0007669"/>
    <property type="project" value="TreeGrafter"/>
</dbReference>
<feature type="domain" description="Histidine kinase" evidence="9">
    <location>
        <begin position="224"/>
        <end position="442"/>
    </location>
</feature>
<comment type="catalytic activity">
    <reaction evidence="1">
        <text>ATP + protein L-histidine = ADP + protein N-phospho-L-histidine.</text>
        <dbReference type="EC" id="2.7.13.3"/>
    </reaction>
</comment>
<name>A0A2A2EH40_9BIFI</name>
<dbReference type="FunFam" id="3.30.565.10:FF:000006">
    <property type="entry name" value="Sensor histidine kinase WalK"/>
    <property type="match status" value="1"/>
</dbReference>
<dbReference type="InterPro" id="IPR036890">
    <property type="entry name" value="HATPase_C_sf"/>
</dbReference>
<dbReference type="InterPro" id="IPR050351">
    <property type="entry name" value="BphY/WalK/GraS-like"/>
</dbReference>
<evidence type="ECO:0000256" key="3">
    <source>
        <dbReference type="ARBA" id="ARBA00022553"/>
    </source>
</evidence>
<dbReference type="Proteomes" id="UP000218399">
    <property type="component" value="Unassembled WGS sequence"/>
</dbReference>
<keyword evidence="11" id="KW-1185">Reference proteome</keyword>
<dbReference type="SUPFAM" id="SSF55874">
    <property type="entry name" value="ATPase domain of HSP90 chaperone/DNA topoisomerase II/histidine kinase"/>
    <property type="match status" value="1"/>
</dbReference>